<evidence type="ECO:0000259" key="1">
    <source>
        <dbReference type="Pfam" id="PF18485"/>
    </source>
</evidence>
<organism evidence="2 3">
    <name type="scientific">Oncorhynchus tshawytscha</name>
    <name type="common">Chinook salmon</name>
    <name type="synonym">Salmo tshawytscha</name>
    <dbReference type="NCBI Taxonomy" id="74940"/>
    <lineage>
        <taxon>Eukaryota</taxon>
        <taxon>Metazoa</taxon>
        <taxon>Chordata</taxon>
        <taxon>Craniata</taxon>
        <taxon>Vertebrata</taxon>
        <taxon>Euteleostomi</taxon>
        <taxon>Actinopterygii</taxon>
        <taxon>Neopterygii</taxon>
        <taxon>Teleostei</taxon>
        <taxon>Protacanthopterygii</taxon>
        <taxon>Salmoniformes</taxon>
        <taxon>Salmonidae</taxon>
        <taxon>Salmoninae</taxon>
        <taxon>Oncorhynchus</taxon>
    </lineage>
</organism>
<protein>
    <recommendedName>
        <fullName evidence="1">Methionine--tRNA ligase N-terminal domain-containing protein</fullName>
    </recommendedName>
</protein>
<evidence type="ECO:0000313" key="2">
    <source>
        <dbReference type="Ensembl" id="ENSOTSP00005115994.1"/>
    </source>
</evidence>
<dbReference type="InterPro" id="IPR041598">
    <property type="entry name" value="MARS_N"/>
</dbReference>
<keyword evidence="3" id="KW-1185">Reference proteome</keyword>
<accession>A0AAZ3PJG7</accession>
<dbReference type="Gene3D" id="3.40.30.10">
    <property type="entry name" value="Glutaredoxin"/>
    <property type="match status" value="1"/>
</dbReference>
<sequence length="62" mass="6944">MMTIEYVTNDPFKPLRSTFNANGLYVVFTERVVPYLSRPALPALLLPSGTHLFSPNSICQQS</sequence>
<gene>
    <name evidence="2" type="primary">UBE2B</name>
</gene>
<dbReference type="Pfam" id="PF18485">
    <property type="entry name" value="GST_N_5"/>
    <property type="match status" value="1"/>
</dbReference>
<name>A0AAZ3PJG7_ONCTS</name>
<proteinExistence type="predicted"/>
<dbReference type="AlphaFoldDB" id="A0AAZ3PJG7"/>
<reference evidence="3" key="1">
    <citation type="journal article" date="2018" name="PLoS ONE">
        <title>Chinook salmon (Oncorhynchus tshawytscha) genome and transcriptome.</title>
        <authorList>
            <person name="Christensen K.A."/>
            <person name="Leong J.S."/>
            <person name="Sakhrani D."/>
            <person name="Biagi C.A."/>
            <person name="Minkley D.R."/>
            <person name="Withler R.E."/>
            <person name="Rondeau E.B."/>
            <person name="Koop B.F."/>
            <person name="Devlin R.H."/>
        </authorList>
    </citation>
    <scope>NUCLEOTIDE SEQUENCE [LARGE SCALE GENOMIC DNA]</scope>
</reference>
<dbReference type="Proteomes" id="UP000694402">
    <property type="component" value="Unassembled WGS sequence"/>
</dbReference>
<reference evidence="2" key="2">
    <citation type="submission" date="2025-08" db="UniProtKB">
        <authorList>
            <consortium name="Ensembl"/>
        </authorList>
    </citation>
    <scope>IDENTIFICATION</scope>
</reference>
<feature type="domain" description="Methionine--tRNA ligase N-terminal" evidence="1">
    <location>
        <begin position="26"/>
        <end position="60"/>
    </location>
</feature>
<evidence type="ECO:0000313" key="3">
    <source>
        <dbReference type="Proteomes" id="UP000694402"/>
    </source>
</evidence>
<reference evidence="2" key="3">
    <citation type="submission" date="2025-09" db="UniProtKB">
        <authorList>
            <consortium name="Ensembl"/>
        </authorList>
    </citation>
    <scope>IDENTIFICATION</scope>
</reference>
<dbReference type="Ensembl" id="ENSOTST00005174439.1">
    <property type="protein sequence ID" value="ENSOTSP00005115994.1"/>
    <property type="gene ID" value="ENSOTSG00005049814.1"/>
</dbReference>